<dbReference type="AlphaFoldDB" id="A0A061QJ81"/>
<proteinExistence type="predicted"/>
<accession>A0A061QJ81</accession>
<organism evidence="1">
    <name type="scientific">Tetraselmis sp. GSL018</name>
    <dbReference type="NCBI Taxonomy" id="582737"/>
    <lineage>
        <taxon>Eukaryota</taxon>
        <taxon>Viridiplantae</taxon>
        <taxon>Chlorophyta</taxon>
        <taxon>core chlorophytes</taxon>
        <taxon>Chlorodendrophyceae</taxon>
        <taxon>Chlorodendrales</taxon>
        <taxon>Chlorodendraceae</taxon>
        <taxon>Tetraselmis</taxon>
    </lineage>
</organism>
<evidence type="ECO:0000313" key="1">
    <source>
        <dbReference type="EMBL" id="JAC59673.1"/>
    </source>
</evidence>
<name>A0A061QJ81_9CHLO</name>
<reference evidence="1" key="1">
    <citation type="submission" date="2014-05" db="EMBL/GenBank/DDBJ databases">
        <title>The transcriptome of the halophilic microalga Tetraselmis sp. GSL018 isolated from the Great Salt Lake, Utah.</title>
        <authorList>
            <person name="Jinkerson R.E."/>
            <person name="D'Adamo S."/>
            <person name="Posewitz M.C."/>
        </authorList>
    </citation>
    <scope>NUCLEOTIDE SEQUENCE</scope>
    <source>
        <strain evidence="1">GSL018</strain>
    </source>
</reference>
<gene>
    <name evidence="1" type="ORF">TSPGSL018_30861</name>
</gene>
<protein>
    <submittedName>
        <fullName evidence="1">Uncharacterized protein</fullName>
    </submittedName>
</protein>
<dbReference type="EMBL" id="GBEZ01027665">
    <property type="protein sequence ID" value="JAC59673.1"/>
    <property type="molecule type" value="Transcribed_RNA"/>
</dbReference>
<feature type="non-terminal residue" evidence="1">
    <location>
        <position position="178"/>
    </location>
</feature>
<sequence>MEASLSAWNLMVSRRAAARAAEAHRTDSCQQEFSPHGDLIEDDKSDVEICDGEPSNTRHVDLRPHLGAVAVAEIGPSTEAADMRIVGGTKTQFPARSCKCLLANGPARQEVNEVAYPLKEAEGTEFHPHHGRGSSAIEVQGCPLCETQASQKVDADDILDPEEIGLDIGDIWEIDDEL</sequence>